<feature type="transmembrane region" description="Helical" evidence="9">
    <location>
        <begin position="375"/>
        <end position="399"/>
    </location>
</feature>
<evidence type="ECO:0000256" key="2">
    <source>
        <dbReference type="ARBA" id="ARBA00009904"/>
    </source>
</evidence>
<evidence type="ECO:0000256" key="6">
    <source>
        <dbReference type="ARBA" id="ARBA00023065"/>
    </source>
</evidence>
<dbReference type="PANTHER" id="PTHR11629">
    <property type="entry name" value="VACUOLAR PROTON ATPASES"/>
    <property type="match status" value="1"/>
</dbReference>
<evidence type="ECO:0000256" key="7">
    <source>
        <dbReference type="ARBA" id="ARBA00023136"/>
    </source>
</evidence>
<dbReference type="KEGG" id="bhc:JFL75_14940"/>
<keyword evidence="6" id="KW-0406">Ion transport</keyword>
<dbReference type="Pfam" id="PF01496">
    <property type="entry name" value="V_ATPase_I"/>
    <property type="match status" value="1"/>
</dbReference>
<keyword evidence="4 9" id="KW-0812">Transmembrane</keyword>
<evidence type="ECO:0000256" key="9">
    <source>
        <dbReference type="SAM" id="Phobius"/>
    </source>
</evidence>
<sequence>MIVPMKKVSLVVMDKDREGSLEKLRELGVVHLQNRQASSDRLTKLLEQKAKSDSAIGILRSYSGSKTKNKNGAETPAAEKPAAEYSVEWANETPPADPVSQVLGLADERKNLQEQMVSEIKELSRIEKWGEFNPKSIQELSDQGLSLIPYELPRKTYESLGDDHKVIVLGKDKSLVYCVALDEPIPGEVPLVLPEKSIAEFNISIAEKRDQLADIERQFEKLAPKKAVIEAGLVPLLQDIEFETAKVGMEVTDDTPAEYAVSWISGFVPQDLLGVVKRGAAENGWALIADDPDEEDNPPTLVKNNKFVSLIQPLFNLLGTTPGYREYDISLSYLLFFCLFFAMIFGDAGYGIILLAASVIFGVRSKKKNGTVPDAVLLFGLLSISTIVWGSITGSWFAIPTENLPGFMQAMVIPPFRPDPNLDPKVAENLVQQNIKHMCFIVGTIQIVLAHAKNIKREFPALTFIAQLGWLCMVVGLYFLVLNLVLDRTAFPVPQFALYLIFGGLGAFFIFSEQKGGNFFKNVGKSFANFLPTFLDAVSSFSDIISYIRLFAVGLAGAAIASSFNNMAMGMPEGPVRIIAGGLILIAGHGLNLAMNALSVVVHGVRLNLLEYAGHLGMEWSGHTYSPFAVKDKGEKKD</sequence>
<feature type="transmembrane region" description="Helical" evidence="9">
    <location>
        <begin position="493"/>
        <end position="511"/>
    </location>
</feature>
<keyword evidence="3" id="KW-0813">Transport</keyword>
<accession>A0A7T7XKS1</accession>
<feature type="transmembrane region" description="Helical" evidence="9">
    <location>
        <begin position="544"/>
        <end position="564"/>
    </location>
</feature>
<keyword evidence="5 9" id="KW-1133">Transmembrane helix</keyword>
<evidence type="ECO:0000256" key="3">
    <source>
        <dbReference type="ARBA" id="ARBA00022448"/>
    </source>
</evidence>
<keyword evidence="7 9" id="KW-0472">Membrane</keyword>
<gene>
    <name evidence="10" type="ORF">JFL75_14940</name>
</gene>
<dbReference type="GO" id="GO:0033179">
    <property type="term" value="C:proton-transporting V-type ATPase, V0 domain"/>
    <property type="evidence" value="ECO:0007669"/>
    <property type="project" value="InterPro"/>
</dbReference>
<dbReference type="Proteomes" id="UP000595917">
    <property type="component" value="Chromosome"/>
</dbReference>
<feature type="region of interest" description="Disordered" evidence="8">
    <location>
        <begin position="63"/>
        <end position="84"/>
    </location>
</feature>
<evidence type="ECO:0000313" key="11">
    <source>
        <dbReference type="Proteomes" id="UP000595917"/>
    </source>
</evidence>
<dbReference type="GO" id="GO:0016471">
    <property type="term" value="C:vacuolar proton-transporting V-type ATPase complex"/>
    <property type="evidence" value="ECO:0007669"/>
    <property type="project" value="TreeGrafter"/>
</dbReference>
<feature type="compositionally biased region" description="Low complexity" evidence="8">
    <location>
        <begin position="73"/>
        <end position="84"/>
    </location>
</feature>
<dbReference type="AlphaFoldDB" id="A0A7T7XKS1"/>
<dbReference type="EMBL" id="CP067089">
    <property type="protein sequence ID" value="QQO08219.1"/>
    <property type="molecule type" value="Genomic_DNA"/>
</dbReference>
<organism evidence="10 11">
    <name type="scientific">Breznakiella homolactica</name>
    <dbReference type="NCBI Taxonomy" id="2798577"/>
    <lineage>
        <taxon>Bacteria</taxon>
        <taxon>Pseudomonadati</taxon>
        <taxon>Spirochaetota</taxon>
        <taxon>Spirochaetia</taxon>
        <taxon>Spirochaetales</taxon>
        <taxon>Breznakiellaceae</taxon>
        <taxon>Breznakiella</taxon>
    </lineage>
</organism>
<keyword evidence="11" id="KW-1185">Reference proteome</keyword>
<dbReference type="GO" id="GO:0046961">
    <property type="term" value="F:proton-transporting ATPase activity, rotational mechanism"/>
    <property type="evidence" value="ECO:0007669"/>
    <property type="project" value="InterPro"/>
</dbReference>
<dbReference type="RefSeq" id="WP_215625525.1">
    <property type="nucleotide sequence ID" value="NZ_CP067089.2"/>
</dbReference>
<evidence type="ECO:0000256" key="5">
    <source>
        <dbReference type="ARBA" id="ARBA00022989"/>
    </source>
</evidence>
<protein>
    <submittedName>
        <fullName evidence="10">V-type ATP synthase subunit I</fullName>
    </submittedName>
</protein>
<name>A0A7T7XKS1_9SPIR</name>
<evidence type="ECO:0000256" key="4">
    <source>
        <dbReference type="ARBA" id="ARBA00022692"/>
    </source>
</evidence>
<evidence type="ECO:0000256" key="8">
    <source>
        <dbReference type="SAM" id="MobiDB-lite"/>
    </source>
</evidence>
<dbReference type="GO" id="GO:0051117">
    <property type="term" value="F:ATPase binding"/>
    <property type="evidence" value="ECO:0007669"/>
    <property type="project" value="TreeGrafter"/>
</dbReference>
<evidence type="ECO:0000313" key="10">
    <source>
        <dbReference type="EMBL" id="QQO08219.1"/>
    </source>
</evidence>
<proteinExistence type="inferred from homology"/>
<dbReference type="InterPro" id="IPR002490">
    <property type="entry name" value="V-ATPase_116kDa_su"/>
</dbReference>
<reference evidence="10" key="1">
    <citation type="submission" date="2021-01" db="EMBL/GenBank/DDBJ databases">
        <title>Description of Breznakiella homolactica.</title>
        <authorList>
            <person name="Song Y."/>
            <person name="Brune A."/>
        </authorList>
    </citation>
    <scope>NUCLEOTIDE SEQUENCE</scope>
    <source>
        <strain evidence="10">RmG30</strain>
    </source>
</reference>
<comment type="subcellular location">
    <subcellularLocation>
        <location evidence="1">Membrane</location>
        <topology evidence="1">Multi-pass membrane protein</topology>
    </subcellularLocation>
</comment>
<feature type="compositionally biased region" description="Polar residues" evidence="8">
    <location>
        <begin position="63"/>
        <end position="72"/>
    </location>
</feature>
<comment type="similarity">
    <text evidence="2">Belongs to the V-ATPase 116 kDa subunit family.</text>
</comment>
<evidence type="ECO:0000256" key="1">
    <source>
        <dbReference type="ARBA" id="ARBA00004141"/>
    </source>
</evidence>
<feature type="transmembrane region" description="Helical" evidence="9">
    <location>
        <begin position="333"/>
        <end position="363"/>
    </location>
</feature>
<feature type="transmembrane region" description="Helical" evidence="9">
    <location>
        <begin position="576"/>
        <end position="602"/>
    </location>
</feature>
<dbReference type="GO" id="GO:0007035">
    <property type="term" value="P:vacuolar acidification"/>
    <property type="evidence" value="ECO:0007669"/>
    <property type="project" value="TreeGrafter"/>
</dbReference>
<dbReference type="PANTHER" id="PTHR11629:SF63">
    <property type="entry name" value="V-TYPE PROTON ATPASE SUBUNIT A"/>
    <property type="match status" value="1"/>
</dbReference>
<feature type="transmembrane region" description="Helical" evidence="9">
    <location>
        <begin position="459"/>
        <end position="481"/>
    </location>
</feature>